<name>A0A4Q1BV73_TREME</name>
<feature type="domain" description="SET" evidence="4">
    <location>
        <begin position="86"/>
        <end position="197"/>
    </location>
</feature>
<evidence type="ECO:0000256" key="2">
    <source>
        <dbReference type="ARBA" id="ARBA00038160"/>
    </source>
</evidence>
<dbReference type="InterPro" id="IPR001214">
    <property type="entry name" value="SET_dom"/>
</dbReference>
<protein>
    <recommendedName>
        <fullName evidence="4">SET domain-containing protein</fullName>
    </recommendedName>
</protein>
<dbReference type="OrthoDB" id="3180714at2759"/>
<keyword evidence="1" id="KW-0819">tRNA processing</keyword>
<dbReference type="SMART" id="SM00317">
    <property type="entry name" value="SET"/>
    <property type="match status" value="1"/>
</dbReference>
<dbReference type="CDD" id="cd10540">
    <property type="entry name" value="SET_SpSet7-like"/>
    <property type="match status" value="1"/>
</dbReference>
<accession>A0A4Q1BV73</accession>
<organism evidence="5 6">
    <name type="scientific">Tremella mesenterica</name>
    <name type="common">Jelly fungus</name>
    <dbReference type="NCBI Taxonomy" id="5217"/>
    <lineage>
        <taxon>Eukaryota</taxon>
        <taxon>Fungi</taxon>
        <taxon>Dikarya</taxon>
        <taxon>Basidiomycota</taxon>
        <taxon>Agaricomycotina</taxon>
        <taxon>Tremellomycetes</taxon>
        <taxon>Tremellales</taxon>
        <taxon>Tremellaceae</taxon>
        <taxon>Tremella</taxon>
    </lineage>
</organism>
<feature type="compositionally biased region" description="Gly residues" evidence="3">
    <location>
        <begin position="697"/>
        <end position="712"/>
    </location>
</feature>
<feature type="compositionally biased region" description="Low complexity" evidence="3">
    <location>
        <begin position="8"/>
        <end position="22"/>
    </location>
</feature>
<dbReference type="InterPro" id="IPR016193">
    <property type="entry name" value="Cytidine_deaminase-like"/>
</dbReference>
<evidence type="ECO:0000259" key="4">
    <source>
        <dbReference type="PROSITE" id="PS50280"/>
    </source>
</evidence>
<dbReference type="GO" id="GO:0052717">
    <property type="term" value="F:tRNA-specific adenosine-34 deaminase activity"/>
    <property type="evidence" value="ECO:0007669"/>
    <property type="project" value="TreeGrafter"/>
</dbReference>
<dbReference type="PANTHER" id="PTHR11079">
    <property type="entry name" value="CYTOSINE DEAMINASE FAMILY MEMBER"/>
    <property type="match status" value="1"/>
</dbReference>
<dbReference type="GO" id="GO:0005737">
    <property type="term" value="C:cytoplasm"/>
    <property type="evidence" value="ECO:0007669"/>
    <property type="project" value="TreeGrafter"/>
</dbReference>
<evidence type="ECO:0000313" key="6">
    <source>
        <dbReference type="Proteomes" id="UP000289152"/>
    </source>
</evidence>
<dbReference type="GO" id="GO:0005634">
    <property type="term" value="C:nucleus"/>
    <property type="evidence" value="ECO:0007669"/>
    <property type="project" value="TreeGrafter"/>
</dbReference>
<dbReference type="STRING" id="5217.A0A4Q1BV73"/>
<dbReference type="SUPFAM" id="SSF82199">
    <property type="entry name" value="SET domain"/>
    <property type="match status" value="1"/>
</dbReference>
<dbReference type="SUPFAM" id="SSF53927">
    <property type="entry name" value="Cytidine deaminase-like"/>
    <property type="match status" value="1"/>
</dbReference>
<dbReference type="CDD" id="cd01285">
    <property type="entry name" value="nucleoside_deaminase"/>
    <property type="match status" value="1"/>
</dbReference>
<feature type="region of interest" description="Disordered" evidence="3">
    <location>
        <begin position="1"/>
        <end position="22"/>
    </location>
</feature>
<dbReference type="Pfam" id="PF00856">
    <property type="entry name" value="SET"/>
    <property type="match status" value="1"/>
</dbReference>
<dbReference type="GO" id="GO:0008033">
    <property type="term" value="P:tRNA processing"/>
    <property type="evidence" value="ECO:0007669"/>
    <property type="project" value="UniProtKB-KW"/>
</dbReference>
<dbReference type="InParanoid" id="A0A4Q1BV73"/>
<dbReference type="InterPro" id="IPR046341">
    <property type="entry name" value="SET_dom_sf"/>
</dbReference>
<evidence type="ECO:0000313" key="5">
    <source>
        <dbReference type="EMBL" id="RXK42053.1"/>
    </source>
</evidence>
<dbReference type="VEuPathDB" id="FungiDB:TREMEDRAFT_41927"/>
<reference evidence="5 6" key="1">
    <citation type="submission" date="2016-06" db="EMBL/GenBank/DDBJ databases">
        <title>Evolution of pathogenesis and genome organization in the Tremellales.</title>
        <authorList>
            <person name="Cuomo C."/>
            <person name="Litvintseva A."/>
            <person name="Heitman J."/>
            <person name="Chen Y."/>
            <person name="Sun S."/>
            <person name="Springer D."/>
            <person name="Dromer F."/>
            <person name="Young S."/>
            <person name="Zeng Q."/>
            <person name="Chapman S."/>
            <person name="Gujja S."/>
            <person name="Saif S."/>
            <person name="Birren B."/>
        </authorList>
    </citation>
    <scope>NUCLEOTIDE SEQUENCE [LARGE SCALE GENOMIC DNA]</scope>
    <source>
        <strain evidence="5 6">ATCC 28783</strain>
    </source>
</reference>
<dbReference type="AlphaFoldDB" id="A0A4Q1BV73"/>
<dbReference type="Gene3D" id="3.40.140.10">
    <property type="entry name" value="Cytidine Deaminase, domain 2"/>
    <property type="match status" value="1"/>
</dbReference>
<dbReference type="Gene3D" id="2.170.270.10">
    <property type="entry name" value="SET domain"/>
    <property type="match status" value="1"/>
</dbReference>
<comment type="similarity">
    <text evidence="2">Belongs to the cytidine and deoxycytidylate deaminase family. ADAT3 subfamily.</text>
</comment>
<dbReference type="PANTHER" id="PTHR11079:SF156">
    <property type="entry name" value="INACTIVE TRNA-SPECIFIC ADENOSINE DEAMINASE-LIKE PROTEIN 3-RELATED"/>
    <property type="match status" value="1"/>
</dbReference>
<dbReference type="Proteomes" id="UP000289152">
    <property type="component" value="Unassembled WGS sequence"/>
</dbReference>
<feature type="region of interest" description="Disordered" evidence="3">
    <location>
        <begin position="678"/>
        <end position="712"/>
    </location>
</feature>
<comment type="caution">
    <text evidence="5">The sequence shown here is derived from an EMBL/GenBank/DDBJ whole genome shotgun (WGS) entry which is preliminary data.</text>
</comment>
<dbReference type="EMBL" id="SDIL01000004">
    <property type="protein sequence ID" value="RXK42053.1"/>
    <property type="molecule type" value="Genomic_DNA"/>
</dbReference>
<evidence type="ECO:0000256" key="1">
    <source>
        <dbReference type="ARBA" id="ARBA00022694"/>
    </source>
</evidence>
<gene>
    <name evidence="5" type="ORF">M231_00775</name>
</gene>
<keyword evidence="6" id="KW-1185">Reference proteome</keyword>
<proteinExistence type="inferred from homology"/>
<evidence type="ECO:0000256" key="3">
    <source>
        <dbReference type="SAM" id="MobiDB-lite"/>
    </source>
</evidence>
<dbReference type="Pfam" id="PF00383">
    <property type="entry name" value="dCMP_cyt_deam_1"/>
    <property type="match status" value="1"/>
</dbReference>
<dbReference type="InterPro" id="IPR002125">
    <property type="entry name" value="CMP_dCMP_dom"/>
</dbReference>
<dbReference type="PROSITE" id="PS50280">
    <property type="entry name" value="SET"/>
    <property type="match status" value="1"/>
</dbReference>
<sequence>MHIEQNGNNTSKTTSRRNTSTSKTIFTSTTTFDYPFDPLSNVESQLKSCQIEPYVSTDTVETAAAADEDDERAEMVNGSMEGYPLNPLGLKMIKTVDRGRGIFATRDIVVGTVLEKSPVLVLSMKEWEEGKMNSSLLGEYAFSWNNGGMAIGLGMASLFNHSSTPNVNYIRSFPESTITFSTSRPVKEGDELCICYNADESKLWFIPSSTIPNEPTYNDVQTHQPEESAFDALFMDDDEVLNKPRLKPKNSIVNMTQRDRRRLRFLEKQAYENLNGDSNDFNIEKSLKSRSVDTKGLGRDEQEKIIISETPSESSTPAYPEMEPITTALPAPLHSIPGSRTRHQHMGPVVLSPELDLDVEDKGLLGNGVVQRVRGTTEREEDGDGDIEDLIDIWAVEVIDNSSTHVALAISFSKDLCGQDISLRHLKRVHRPQSNGIGDSKCLVAVCLVETISFSDLVNQLQSYSPSLAHCIPIRLSVPSTGAKSPQQLALKAPIWPVVYSPRTPRPSDSKEWSHPRRAFIYAGLNRVLHLAREAKRKGELPVAVYCTAAPAQLWPVMEGFVPPTMGLRAEAIDTRISEKHPLRHSAFNCIAQIARLRTVPPFSNMIPTRNGADYLLTSLTLFMTHEPCVMCSMALLHSRVREVYYIFGRKQGGGLGVGEDLGISGSEDIVESNVSVEGDDEFSSVRVEGDDDEGKGQGGGVGEGEGGKFGIGGRKDLNHRFEIWKWTGEVDEETKKELEIDEMIQI</sequence>